<evidence type="ECO:0000313" key="3">
    <source>
        <dbReference type="Proteomes" id="UP000257706"/>
    </source>
</evidence>
<organism evidence="2 3">
    <name type="scientific">Tistrella mobilis</name>
    <dbReference type="NCBI Taxonomy" id="171437"/>
    <lineage>
        <taxon>Bacteria</taxon>
        <taxon>Pseudomonadati</taxon>
        <taxon>Pseudomonadota</taxon>
        <taxon>Alphaproteobacteria</taxon>
        <taxon>Geminicoccales</taxon>
        <taxon>Geminicoccaceae</taxon>
        <taxon>Tistrella</taxon>
    </lineage>
</organism>
<protein>
    <recommendedName>
        <fullName evidence="1">DUF4365 domain-containing protein</fullName>
    </recommendedName>
</protein>
<name>A0A3B9IR85_9PROT</name>
<evidence type="ECO:0000313" key="2">
    <source>
        <dbReference type="EMBL" id="HAE49847.1"/>
    </source>
</evidence>
<dbReference type="EMBL" id="DMAI01000340">
    <property type="protein sequence ID" value="HAE49847.1"/>
    <property type="molecule type" value="Genomic_DNA"/>
</dbReference>
<proteinExistence type="predicted"/>
<reference evidence="2 3" key="1">
    <citation type="journal article" date="2018" name="Nat. Biotechnol.">
        <title>A standardized bacterial taxonomy based on genome phylogeny substantially revises the tree of life.</title>
        <authorList>
            <person name="Parks D.H."/>
            <person name="Chuvochina M."/>
            <person name="Waite D.W."/>
            <person name="Rinke C."/>
            <person name="Skarshewski A."/>
            <person name="Chaumeil P.A."/>
            <person name="Hugenholtz P."/>
        </authorList>
    </citation>
    <scope>NUCLEOTIDE SEQUENCE [LARGE SCALE GENOMIC DNA]</scope>
    <source>
        <strain evidence="2">UBA8739</strain>
    </source>
</reference>
<comment type="caution">
    <text evidence="2">The sequence shown here is derived from an EMBL/GenBank/DDBJ whole genome shotgun (WGS) entry which is preliminary data.</text>
</comment>
<dbReference type="InterPro" id="IPR025375">
    <property type="entry name" value="DUF4365"/>
</dbReference>
<evidence type="ECO:0000259" key="1">
    <source>
        <dbReference type="Pfam" id="PF14280"/>
    </source>
</evidence>
<feature type="domain" description="DUF4365" evidence="1">
    <location>
        <begin position="67"/>
        <end position="198"/>
    </location>
</feature>
<sequence>MKGGKNSDVEYSAQHQTHLAFRNRTLLLPWPSDIDDNGKPGRSYGINRHEGSFKVPVTGLSKQRKGQLGVNAVERIVLQDWKSRWQPLDAVNDDGVDGLIFIERGGVPTGQIIHVQIKCHSVQPRDGKFALSVGKDKLTRNAARWRRVVGAAILIKVDPESLSAHWTDVRDGRSVLGSQVFVPVENVFDASAKNRISDLCGTLHGDLLLPQVRTQASDFRYLWSSAAPIVAARQEYVRLNSLSLHFADSSATIRFTREGWRHMNRRRRERLAKSQSWSLIGAIPHIIGNVSERSLMVVRPSRNCLPVLVAATVTVLFPHRQSAIVRAVFRRRGEPGNWNYSFHTLYEPRRKRNLMGV</sequence>
<accession>A0A3B9IR85</accession>
<dbReference type="Pfam" id="PF14280">
    <property type="entry name" value="DUF4365"/>
    <property type="match status" value="1"/>
</dbReference>
<gene>
    <name evidence="2" type="ORF">DCK97_20755</name>
</gene>
<dbReference type="Proteomes" id="UP000257706">
    <property type="component" value="Unassembled WGS sequence"/>
</dbReference>
<dbReference type="AlphaFoldDB" id="A0A3B9IR85"/>